<gene>
    <name evidence="1" type="ORF">DQ894_13705</name>
</gene>
<dbReference type="AlphaFoldDB" id="A0A5W5I5D5"/>
<dbReference type="InterPro" id="IPR021223">
    <property type="entry name" value="AbiGi"/>
</dbReference>
<accession>A0A5W5I5D5</accession>
<proteinExistence type="predicted"/>
<dbReference type="Pfam" id="PF10899">
    <property type="entry name" value="AbiGi"/>
    <property type="match status" value="1"/>
</dbReference>
<evidence type="ECO:0000313" key="1">
    <source>
        <dbReference type="EMBL" id="EBX1653285.1"/>
    </source>
</evidence>
<name>A0A5W5I5D5_SALET</name>
<comment type="caution">
    <text evidence="1">The sequence shown here is derived from an EMBL/GenBank/DDBJ whole genome shotgun (WGS) entry which is preliminary data.</text>
</comment>
<reference evidence="1" key="1">
    <citation type="submission" date="2018-06" db="EMBL/GenBank/DDBJ databases">
        <authorList>
            <person name="Ashton P.M."/>
            <person name="Dallman T."/>
            <person name="Nair S."/>
            <person name="De Pinna E."/>
            <person name="Peters T."/>
            <person name="Grant K."/>
        </authorList>
    </citation>
    <scope>NUCLEOTIDE SEQUENCE</scope>
    <source>
        <strain evidence="1">532482</strain>
    </source>
</reference>
<dbReference type="EMBL" id="AAHKKG010000014">
    <property type="protein sequence ID" value="EBX1653285.1"/>
    <property type="molecule type" value="Genomic_DNA"/>
</dbReference>
<organism evidence="1">
    <name type="scientific">Salmonella enterica subsp. enterica serovar Cerro</name>
    <dbReference type="NCBI Taxonomy" id="340188"/>
    <lineage>
        <taxon>Bacteria</taxon>
        <taxon>Pseudomonadati</taxon>
        <taxon>Pseudomonadota</taxon>
        <taxon>Gammaproteobacteria</taxon>
        <taxon>Enterobacterales</taxon>
        <taxon>Enterobacteriaceae</taxon>
        <taxon>Salmonella</taxon>
    </lineage>
</organism>
<sequence length="225" mass="26549">MLIHFTSDYDKISSILKSQHLLLKYCKETFSNTRGIIASSAAHPMVSFSNYNEDELINTPITYGHFGIQFKWEWAKKNNISPVIYMQNNSPAAEGLEVLLNERRRNDLLPPKMKLAIMKLKCFTKNAVGNNSKMNNKNFDFTEEKEWRFVPTIKQIDGNRISENRSTYDRYYNKYNTRIKSYPLVFKITDIDTIYIKREYLTQFTHDFPQLIDKVKESNWTSVEN</sequence>
<protein>
    <submittedName>
        <fullName evidence="1">Uncharacterized protein</fullName>
    </submittedName>
</protein>